<feature type="transmembrane region" description="Helical" evidence="2">
    <location>
        <begin position="191"/>
        <end position="212"/>
    </location>
</feature>
<dbReference type="InterPro" id="IPR048428">
    <property type="entry name" value="YobI-NTPase"/>
</dbReference>
<keyword evidence="2" id="KW-1133">Transmembrane helix</keyword>
<dbReference type="Proteomes" id="UP000600588">
    <property type="component" value="Unassembled WGS sequence"/>
</dbReference>
<organism evidence="4 5">
    <name type="scientific">Aestuariibaculum sediminum</name>
    <dbReference type="NCBI Taxonomy" id="2770637"/>
    <lineage>
        <taxon>Bacteria</taxon>
        <taxon>Pseudomonadati</taxon>
        <taxon>Bacteroidota</taxon>
        <taxon>Flavobacteriia</taxon>
        <taxon>Flavobacteriales</taxon>
        <taxon>Flavobacteriaceae</taxon>
    </lineage>
</organism>
<gene>
    <name evidence="4" type="ORF">ICJ83_16485</name>
</gene>
<accession>A0A8J6U9T9</accession>
<evidence type="ECO:0000313" key="5">
    <source>
        <dbReference type="Proteomes" id="UP000600588"/>
    </source>
</evidence>
<evidence type="ECO:0000256" key="2">
    <source>
        <dbReference type="SAM" id="Phobius"/>
    </source>
</evidence>
<keyword evidence="2" id="KW-0812">Transmembrane</keyword>
<dbReference type="RefSeq" id="WP_188231512.1">
    <property type="nucleotide sequence ID" value="NZ_JACVXB010000014.1"/>
</dbReference>
<dbReference type="EMBL" id="JACVXB010000014">
    <property type="protein sequence ID" value="MBD0833732.1"/>
    <property type="molecule type" value="Genomic_DNA"/>
</dbReference>
<dbReference type="AlphaFoldDB" id="A0A8J6U9T9"/>
<evidence type="ECO:0000256" key="1">
    <source>
        <dbReference type="SAM" id="Coils"/>
    </source>
</evidence>
<evidence type="ECO:0000313" key="4">
    <source>
        <dbReference type="EMBL" id="MBD0833732.1"/>
    </source>
</evidence>
<name>A0A8J6U9T9_9FLAO</name>
<dbReference type="SUPFAM" id="SSF52540">
    <property type="entry name" value="P-loop containing nucleoside triphosphate hydrolases"/>
    <property type="match status" value="1"/>
</dbReference>
<comment type="caution">
    <text evidence="4">The sequence shown here is derived from an EMBL/GenBank/DDBJ whole genome shotgun (WGS) entry which is preliminary data.</text>
</comment>
<keyword evidence="5" id="KW-1185">Reference proteome</keyword>
<proteinExistence type="predicted"/>
<dbReference type="Pfam" id="PF20693">
    <property type="entry name" value="YobI-ATPase"/>
    <property type="match status" value="1"/>
</dbReference>
<feature type="transmembrane region" description="Helical" evidence="2">
    <location>
        <begin position="151"/>
        <end position="171"/>
    </location>
</feature>
<dbReference type="InterPro" id="IPR027417">
    <property type="entry name" value="P-loop_NTPase"/>
</dbReference>
<keyword evidence="1" id="KW-0175">Coiled coil</keyword>
<feature type="domain" description="YobI-like P-loop NTPase" evidence="3">
    <location>
        <begin position="54"/>
        <end position="411"/>
    </location>
</feature>
<sequence>MRDKLKSAWEISKNFLKDLKAVFSNKQENQEQNHVSLFNSLSPKSLNPDNVKIYLEALTKGVEDKDINNIALTGSYGSGKSSLIKTFEETTKGKFSFLKISLASFEKANLNKNLDRQLELSILQQIFYHVKSEKIPDSRFKRIKNITTGQLLKLSLGFAIWFLSALIIFSFNYLQKLNPVNWTWRIIDLDFQALIVFTFFFLGVALFAKNIIRVLNNSKISKVSIKGELELGKDIDKSILNQYLDELIYFFERNYYNVVVLEDLDRFESIEIFTKLREINTLLNNSEQRKGDVVFLYAVRDDIFTGKDRTKFFDFIIPVIPVINKSNSNEKLRERLSALTFDKKPNLNFIDDIALFIDDMRLLNNICNEYVVYRSNLSPKLIQDNLLGMIVYKNLRPDDFVELHNGQGRLHEIISNKKQYIKEKISSIEMEIDKLTEKVINIEEETVKSVKELKAIYINALNEILDKPVSIRLKQTKFYSLEELMDDELFEELQSMENFYYKHYDEFYNRVIDKNSNKSFKSLETFVDSERSFEKRLLNVNSYNMNEVYSMNREIEKLREEKAQVQNYTLKQLFEEINLVEVLGSDFSKDKLTIFLLRNGYIDENYYDYISYFHGVSMTRSDNEFLQSVKSQMPNPFNYKLEKVEAITKRLDTEYFKKEAVLNFDLVDFIFKNNNKYKGKCDAIIKQISNKKELATKFLDEYIDKGQQVGEIIKSLSNWRNFWKYIEETKFTESRKIKYLKLIFDNCSIKDIWSLSLSSNLKLFLAEQSNPLTLLSSFEDHEKTKKAISELDLEFEKLEIPKVEHKDIFAFIVKNEFYKLNLNNIKLILKNKNKYLKDAEIIEKNFTTIINSKNTDLIKKVNNNIEEYVNDVFLNLDSNHDESEEALILLLNNKDLSLNIKDAIILYSITSISDLSKIDEIEVKEKLILNESVNVSWNNVSSYYKSYETKKLDSILINYLNKKNVYKELNKSSLSSINEDYEYKKELTLSILNCNDLDFDSFINIVPSTPHTWNSLSFDGLDPNKVEWLIRSKKLNLTIENYDKLKENFVDFNILFIGLHFTKFIQSFENYELDEEDCVNLFTSEFLSSKQKVELFDKLDEEYILGNKSLSSLIVELLSNYTYKSLSFDFVNGLFGQSDSNLDRVKLFNLQSNYLTSSEAKTLVSKLATPFDSLLIPRKRTRLSKTKINLDFVDNLLNKNLISSREVGKSYIKVVSKY</sequence>
<evidence type="ECO:0000259" key="3">
    <source>
        <dbReference type="Pfam" id="PF20693"/>
    </source>
</evidence>
<reference evidence="4 5" key="1">
    <citation type="submission" date="2020-09" db="EMBL/GenBank/DDBJ databases">
        <title>TT11 complete genome.</title>
        <authorList>
            <person name="Wu Z."/>
        </authorList>
    </citation>
    <scope>NUCLEOTIDE SEQUENCE [LARGE SCALE GENOMIC DNA]</scope>
    <source>
        <strain evidence="4 5">TT11</strain>
    </source>
</reference>
<protein>
    <recommendedName>
        <fullName evidence="3">YobI-like P-loop NTPase domain-containing protein</fullName>
    </recommendedName>
</protein>
<feature type="coiled-coil region" evidence="1">
    <location>
        <begin position="418"/>
        <end position="445"/>
    </location>
</feature>
<keyword evidence="2" id="KW-0472">Membrane</keyword>